<name>A0A7X1PNA8_9PSED</name>
<dbReference type="PANTHER" id="PTHR43436:SF1">
    <property type="entry name" value="TRANSCRIPTIONAL REGULATORY PROTEIN"/>
    <property type="match status" value="1"/>
</dbReference>
<dbReference type="InterPro" id="IPR018060">
    <property type="entry name" value="HTH_AraC"/>
</dbReference>
<comment type="caution">
    <text evidence="4">The sequence shown here is derived from an EMBL/GenBank/DDBJ whole genome shotgun (WGS) entry which is preliminary data.</text>
</comment>
<reference evidence="4 5" key="1">
    <citation type="submission" date="2019-10" db="EMBL/GenBank/DDBJ databases">
        <title>Pseudomonas dajingensis sp. nov., isolated from the profound head ulcers of farmed Murray cod (Maccullochella peelii peelii).</title>
        <authorList>
            <person name="Liu Y."/>
        </authorList>
    </citation>
    <scope>NUCLEOTIDE SEQUENCE [LARGE SCALE GENOMIC DNA]</scope>
    <source>
        <strain evidence="4 5">MC042</strain>
    </source>
</reference>
<dbReference type="PROSITE" id="PS01124">
    <property type="entry name" value="HTH_ARAC_FAMILY_2"/>
    <property type="match status" value="1"/>
</dbReference>
<sequence length="313" mass="34739">MSSQENLPAPLAPEMERQRAELAAIIDRHTVVDGSHATAIDSLFVSRHSHTHQFAPVLAQPALCIMAQGRKEVQLADETYNYDPLNYLVVSVAVPLSGKVAMVSPEQPILALRLDIDPGEINALIADAGPLGVPARPSGRGLYVERLDSPMLDAVLRLTRLLDTPKDIAMLAPLVRREILYRLLRSPQGHRLYEIATTNSQSHRVNQAIEWLNGNFEQSLRIDDLAREVNLSVSTLHHRFKAMTAMSPLQYQKQLRLQEARRLMLAEGLEASVAGYRVGYESPSQFSREYSRLFGAPPLRDMARLRAGSLGPG</sequence>
<dbReference type="Gene3D" id="1.10.10.60">
    <property type="entry name" value="Homeodomain-like"/>
    <property type="match status" value="1"/>
</dbReference>
<dbReference type="InterPro" id="IPR009594">
    <property type="entry name" value="Tscrpt_reg_HTH_AraC_N"/>
</dbReference>
<keyword evidence="1" id="KW-0805">Transcription regulation</keyword>
<dbReference type="SUPFAM" id="SSF46689">
    <property type="entry name" value="Homeodomain-like"/>
    <property type="match status" value="2"/>
</dbReference>
<evidence type="ECO:0000313" key="4">
    <source>
        <dbReference type="EMBL" id="MQA55374.1"/>
    </source>
</evidence>
<dbReference type="Pfam" id="PF06719">
    <property type="entry name" value="AraC_N"/>
    <property type="match status" value="1"/>
</dbReference>
<keyword evidence="2" id="KW-0804">Transcription</keyword>
<dbReference type="EMBL" id="WHUV01000003">
    <property type="protein sequence ID" value="MQA55374.1"/>
    <property type="molecule type" value="Genomic_DNA"/>
</dbReference>
<dbReference type="Pfam" id="PF12833">
    <property type="entry name" value="HTH_18"/>
    <property type="match status" value="1"/>
</dbReference>
<feature type="domain" description="HTH araC/xylS-type" evidence="3">
    <location>
        <begin position="206"/>
        <end position="304"/>
    </location>
</feature>
<dbReference type="RefSeq" id="WP_152898500.1">
    <property type="nucleotide sequence ID" value="NZ_WHUV01000003.1"/>
</dbReference>
<dbReference type="InterPro" id="IPR009057">
    <property type="entry name" value="Homeodomain-like_sf"/>
</dbReference>
<evidence type="ECO:0000256" key="1">
    <source>
        <dbReference type="ARBA" id="ARBA00023015"/>
    </source>
</evidence>
<dbReference type="PANTHER" id="PTHR43436">
    <property type="entry name" value="ARAC-FAMILY TRANSCRIPTIONAL REGULATOR"/>
    <property type="match status" value="1"/>
</dbReference>
<dbReference type="SMART" id="SM00342">
    <property type="entry name" value="HTH_ARAC"/>
    <property type="match status" value="1"/>
</dbReference>
<gene>
    <name evidence="4" type="ORF">GDH07_18825</name>
</gene>
<organism evidence="4 5">
    <name type="scientific">Pseudomonas piscis</name>
    <dbReference type="NCBI Taxonomy" id="2614538"/>
    <lineage>
        <taxon>Bacteria</taxon>
        <taxon>Pseudomonadati</taxon>
        <taxon>Pseudomonadota</taxon>
        <taxon>Gammaproteobacteria</taxon>
        <taxon>Pseudomonadales</taxon>
        <taxon>Pseudomonadaceae</taxon>
        <taxon>Pseudomonas</taxon>
    </lineage>
</organism>
<evidence type="ECO:0000313" key="5">
    <source>
        <dbReference type="Proteomes" id="UP000486534"/>
    </source>
</evidence>
<dbReference type="GO" id="GO:0043565">
    <property type="term" value="F:sequence-specific DNA binding"/>
    <property type="evidence" value="ECO:0007669"/>
    <property type="project" value="InterPro"/>
</dbReference>
<proteinExistence type="predicted"/>
<dbReference type="GO" id="GO:0003700">
    <property type="term" value="F:DNA-binding transcription factor activity"/>
    <property type="evidence" value="ECO:0007669"/>
    <property type="project" value="InterPro"/>
</dbReference>
<evidence type="ECO:0000256" key="2">
    <source>
        <dbReference type="ARBA" id="ARBA00023163"/>
    </source>
</evidence>
<dbReference type="AlphaFoldDB" id="A0A7X1PNA8"/>
<evidence type="ECO:0000259" key="3">
    <source>
        <dbReference type="PROSITE" id="PS01124"/>
    </source>
</evidence>
<dbReference type="Proteomes" id="UP000486534">
    <property type="component" value="Unassembled WGS sequence"/>
</dbReference>
<protein>
    <submittedName>
        <fullName evidence="4">Helix-turn-helix domain-containing protein</fullName>
    </submittedName>
</protein>
<accession>A0A7X1PNA8</accession>